<name>A0ACC2PCL0_9HYME</name>
<gene>
    <name evidence="1" type="ORF">QAD02_016942</name>
</gene>
<dbReference type="EMBL" id="CM056742">
    <property type="protein sequence ID" value="KAJ8681155.1"/>
    <property type="molecule type" value="Genomic_DNA"/>
</dbReference>
<protein>
    <submittedName>
        <fullName evidence="1">Uncharacterized protein</fullName>
    </submittedName>
</protein>
<sequence>MDPESGEDPAYMSEDSDQDSSNVYYMSDNSSESSTNESSAPSSSITPWDLWEKFGNEGRTSPSQFWSMRPSPKCDLNKILDIDSPPTSPPSHYSESLPSSYRPTQIPLHPLRDTYETVIRQRSELPPPASPDPDIASIDDLDCERPTKQRRSEHYAELVVSIDLYSLVKAGKYEVVEKILDAGVEINPPSATALLHEAVKWGSKKMIESLIERNADINALDNDGKSILFHAIRHKYNLDVPADENVAILRLLLMRGAMINNGQSNNIYALAKRAIKYSNIDALRVLLQSGGFSLAKLNLWCQFKDEPLLHTAISNKNVRMLKYLIDSALFDINSQDVLGQTALHKAVCSNSLPHVNLLLGWQADINVKDHQGRTALDWALRLEFNEVVEKLLFAGTGIGLDSREALCNFVKTLNMDTRIRNPLILKHLLKHIALLKTYDYFIYSVDEYNKRNLSFKESSFANYFNNCMAEIKTMRESTFCDINTSCTVYDLLVDEGFDRCKKSTHPIRAIEIGTSKDFFSLYSKRIAQRINHLNNMQKLKERAKEGLRMILGVEIEGPCLVYSKILDNLHIEDLRSLRALTLVNDTSELSLI</sequence>
<comment type="caution">
    <text evidence="1">The sequence shown here is derived from an EMBL/GenBank/DDBJ whole genome shotgun (WGS) entry which is preliminary data.</text>
</comment>
<reference evidence="1" key="1">
    <citation type="submission" date="2023-04" db="EMBL/GenBank/DDBJ databases">
        <title>A chromosome-level genome assembly of the parasitoid wasp Eretmocerus hayati.</title>
        <authorList>
            <person name="Zhong Y."/>
            <person name="Liu S."/>
            <person name="Liu Y."/>
        </authorList>
    </citation>
    <scope>NUCLEOTIDE SEQUENCE</scope>
    <source>
        <strain evidence="1">ZJU_SS_LIU_2023</strain>
    </source>
</reference>
<proteinExistence type="predicted"/>
<evidence type="ECO:0000313" key="1">
    <source>
        <dbReference type="EMBL" id="KAJ8681155.1"/>
    </source>
</evidence>
<organism evidence="1 2">
    <name type="scientific">Eretmocerus hayati</name>
    <dbReference type="NCBI Taxonomy" id="131215"/>
    <lineage>
        <taxon>Eukaryota</taxon>
        <taxon>Metazoa</taxon>
        <taxon>Ecdysozoa</taxon>
        <taxon>Arthropoda</taxon>
        <taxon>Hexapoda</taxon>
        <taxon>Insecta</taxon>
        <taxon>Pterygota</taxon>
        <taxon>Neoptera</taxon>
        <taxon>Endopterygota</taxon>
        <taxon>Hymenoptera</taxon>
        <taxon>Apocrita</taxon>
        <taxon>Proctotrupomorpha</taxon>
        <taxon>Chalcidoidea</taxon>
        <taxon>Aphelinidae</taxon>
        <taxon>Aphelininae</taxon>
        <taxon>Eretmocerus</taxon>
    </lineage>
</organism>
<dbReference type="Proteomes" id="UP001239111">
    <property type="component" value="Chromosome 2"/>
</dbReference>
<accession>A0ACC2PCL0</accession>
<keyword evidence="2" id="KW-1185">Reference proteome</keyword>
<evidence type="ECO:0000313" key="2">
    <source>
        <dbReference type="Proteomes" id="UP001239111"/>
    </source>
</evidence>